<name>A0A2K8PEW6_STRLA</name>
<keyword evidence="2" id="KW-1185">Reference proteome</keyword>
<dbReference type="OrthoDB" id="9813231at2"/>
<reference evidence="1 2" key="1">
    <citation type="submission" date="2017-11" db="EMBL/GenBank/DDBJ databases">
        <title>Complete genome sequence of Streptomyces lavendulae subsp. lavendulae CCM 3239 (formerly 'Streptomyces aureofaciens CCM 3239'), the producer of the angucycline-type antibiotic auricin.</title>
        <authorList>
            <person name="Busche T."/>
            <person name="Novakova R."/>
            <person name="Al'Dilaimi A."/>
            <person name="Homerova D."/>
            <person name="Feckova L."/>
            <person name="Rezuchova B."/>
            <person name="Mingyar E."/>
            <person name="Csolleiova D."/>
            <person name="Bekeova C."/>
            <person name="Winkler A."/>
            <person name="Sevcikova B."/>
            <person name="Kalinowski J."/>
            <person name="Kormanec J."/>
            <person name="Ruckert C."/>
        </authorList>
    </citation>
    <scope>NUCLEOTIDE SEQUENCE [LARGE SCALE GENOMIC DNA]</scope>
    <source>
        <strain evidence="1 2">CCM 3239</strain>
    </source>
</reference>
<organism evidence="1 2">
    <name type="scientific">Streptomyces lavendulae subsp. lavendulae</name>
    <dbReference type="NCBI Taxonomy" id="58340"/>
    <lineage>
        <taxon>Bacteria</taxon>
        <taxon>Bacillati</taxon>
        <taxon>Actinomycetota</taxon>
        <taxon>Actinomycetes</taxon>
        <taxon>Kitasatosporales</taxon>
        <taxon>Streptomycetaceae</taxon>
        <taxon>Streptomyces</taxon>
    </lineage>
</organism>
<dbReference type="AlphaFoldDB" id="A0A2K8PEW6"/>
<dbReference type="SUPFAM" id="SSF159888">
    <property type="entry name" value="YdhG-like"/>
    <property type="match status" value="1"/>
</dbReference>
<dbReference type="InterPro" id="IPR014922">
    <property type="entry name" value="YdhG-like"/>
</dbReference>
<proteinExistence type="predicted"/>
<dbReference type="KEGG" id="slx:SLAV_17210"/>
<evidence type="ECO:0000313" key="2">
    <source>
        <dbReference type="Proteomes" id="UP000231791"/>
    </source>
</evidence>
<dbReference type="Gene3D" id="3.90.1150.200">
    <property type="match status" value="1"/>
</dbReference>
<dbReference type="RefSeq" id="WP_030239316.1">
    <property type="nucleotide sequence ID" value="NZ_BSRP01000046.1"/>
</dbReference>
<dbReference type="EMBL" id="CP024985">
    <property type="protein sequence ID" value="ATZ25292.1"/>
    <property type="molecule type" value="Genomic_DNA"/>
</dbReference>
<gene>
    <name evidence="1" type="ORF">SLAV_17210</name>
</gene>
<evidence type="ECO:0000313" key="1">
    <source>
        <dbReference type="EMBL" id="ATZ25292.1"/>
    </source>
</evidence>
<dbReference type="GeneID" id="49384486"/>
<dbReference type="Proteomes" id="UP000231791">
    <property type="component" value="Chromosome"/>
</dbReference>
<dbReference type="Pfam" id="PF08818">
    <property type="entry name" value="DUF1801"/>
    <property type="match status" value="1"/>
</dbReference>
<protein>
    <submittedName>
        <fullName evidence="1">Uncharacterized protein</fullName>
    </submittedName>
</protein>
<accession>A0A2K8PEW6</accession>
<sequence length="119" mass="13066">MSGVDAYLAAVPDARRGALTRLRELCRAELTGFEEVMAYGMPAYVRPGAPAGEIAWANQKQYVSFYLLRTDVRDAFADRLAGHDMGKGCLRLRHPDRIDFLLLRDLLRATAAAGPGPVC</sequence>